<dbReference type="GO" id="GO:0005576">
    <property type="term" value="C:extracellular region"/>
    <property type="evidence" value="ECO:0000318"/>
    <property type="project" value="GO_Central"/>
</dbReference>
<evidence type="ECO:0000256" key="8">
    <source>
        <dbReference type="ARBA" id="ARBA00023180"/>
    </source>
</evidence>
<dbReference type="InterPro" id="IPR032861">
    <property type="entry name" value="TAXi_N"/>
</dbReference>
<evidence type="ECO:0000259" key="10">
    <source>
        <dbReference type="PROSITE" id="PS51767"/>
    </source>
</evidence>
<evidence type="ECO:0000256" key="1">
    <source>
        <dbReference type="ARBA" id="ARBA00004613"/>
    </source>
</evidence>
<dbReference type="CDD" id="cd05476">
    <property type="entry name" value="pepsin_A_like_plant"/>
    <property type="match status" value="3"/>
</dbReference>
<dbReference type="FunFam" id="2.40.70.10:FF:000050">
    <property type="entry name" value="Aspartic proteinase CDR1"/>
    <property type="match status" value="3"/>
</dbReference>
<feature type="domain" description="Peptidase A1" evidence="10">
    <location>
        <begin position="97"/>
        <end position="441"/>
    </location>
</feature>
<evidence type="ECO:0000256" key="4">
    <source>
        <dbReference type="ARBA" id="ARBA00022670"/>
    </source>
</evidence>
<keyword evidence="7" id="KW-0378">Hydrolase</keyword>
<reference evidence="11" key="1">
    <citation type="journal article" date="2012" name="Nature">
        <title>The tomato genome sequence provides insights into fleshy fruit evolution.</title>
        <authorList>
            <consortium name="Tomato Genome Consortium"/>
        </authorList>
    </citation>
    <scope>NUCLEOTIDE SEQUENCE [LARGE SCALE GENOMIC DNA]</scope>
    <source>
        <strain evidence="11">cv. Heinz 1706</strain>
    </source>
</reference>
<dbReference type="PROSITE" id="PS51257">
    <property type="entry name" value="PROKAR_LIPOPROTEIN"/>
    <property type="match status" value="1"/>
</dbReference>
<dbReference type="Pfam" id="PF14543">
    <property type="entry name" value="TAXi_N"/>
    <property type="match status" value="3"/>
</dbReference>
<dbReference type="SUPFAM" id="SSF50630">
    <property type="entry name" value="Acid proteases"/>
    <property type="match status" value="3"/>
</dbReference>
<dbReference type="InterPro" id="IPR032799">
    <property type="entry name" value="TAXi_C"/>
</dbReference>
<dbReference type="AlphaFoldDB" id="A0A3Q7HJU2"/>
<dbReference type="GO" id="GO:0004190">
    <property type="term" value="F:aspartic-type endopeptidase activity"/>
    <property type="evidence" value="ECO:0000318"/>
    <property type="project" value="GO_Central"/>
</dbReference>
<reference evidence="11" key="2">
    <citation type="submission" date="2019-01" db="UniProtKB">
        <authorList>
            <consortium name="EnsemblPlants"/>
        </authorList>
    </citation>
    <scope>IDENTIFICATION</scope>
    <source>
        <strain evidence="11">cv. Heinz 1706</strain>
    </source>
</reference>
<dbReference type="InterPro" id="IPR001969">
    <property type="entry name" value="Aspartic_peptidase_AS"/>
</dbReference>
<feature type="signal peptide" evidence="9">
    <location>
        <begin position="1"/>
        <end position="23"/>
    </location>
</feature>
<dbReference type="InterPro" id="IPR033121">
    <property type="entry name" value="PEPTIDASE_A1"/>
</dbReference>
<dbReference type="InParanoid" id="A0A3Q7HJU2"/>
<organism evidence="11">
    <name type="scientific">Solanum lycopersicum</name>
    <name type="common">Tomato</name>
    <name type="synonym">Lycopersicon esculentum</name>
    <dbReference type="NCBI Taxonomy" id="4081"/>
    <lineage>
        <taxon>Eukaryota</taxon>
        <taxon>Viridiplantae</taxon>
        <taxon>Streptophyta</taxon>
        <taxon>Embryophyta</taxon>
        <taxon>Tracheophyta</taxon>
        <taxon>Spermatophyta</taxon>
        <taxon>Magnoliopsida</taxon>
        <taxon>eudicotyledons</taxon>
        <taxon>Gunneridae</taxon>
        <taxon>Pentapetalae</taxon>
        <taxon>asterids</taxon>
        <taxon>lamiids</taxon>
        <taxon>Solanales</taxon>
        <taxon>Solanaceae</taxon>
        <taxon>Solanoideae</taxon>
        <taxon>Solaneae</taxon>
        <taxon>Solanum</taxon>
        <taxon>Solanum subgen. Lycopersicon</taxon>
    </lineage>
</organism>
<evidence type="ECO:0000256" key="2">
    <source>
        <dbReference type="ARBA" id="ARBA00007447"/>
    </source>
</evidence>
<protein>
    <recommendedName>
        <fullName evidence="10">Peptidase A1 domain-containing protein</fullName>
    </recommendedName>
</protein>
<keyword evidence="4" id="KW-0645">Protease</keyword>
<dbReference type="Gene3D" id="2.40.70.10">
    <property type="entry name" value="Acid Proteases"/>
    <property type="match status" value="6"/>
</dbReference>
<dbReference type="InterPro" id="IPR034161">
    <property type="entry name" value="Pepsin-like_plant"/>
</dbReference>
<dbReference type="STRING" id="4081.A0A3Q7HJU2"/>
<feature type="domain" description="Peptidase A1" evidence="10">
    <location>
        <begin position="506"/>
        <end position="849"/>
    </location>
</feature>
<keyword evidence="8" id="KW-0325">Glycoprotein</keyword>
<name>A0A3Q7HJU2_SOLLC</name>
<dbReference type="Proteomes" id="UP000004994">
    <property type="component" value="Chromosome 8"/>
</dbReference>
<comment type="subcellular location">
    <subcellularLocation>
        <location evidence="1">Secreted</location>
    </subcellularLocation>
</comment>
<dbReference type="Gramene" id="Solyc08g005830.2.1">
    <property type="protein sequence ID" value="Solyc08g005830.2.1"/>
    <property type="gene ID" value="Solyc08g005830.2"/>
</dbReference>
<keyword evidence="12" id="KW-1185">Reference proteome</keyword>
<accession>A0A3Q7HJU2</accession>
<dbReference type="PROSITE" id="PS51767">
    <property type="entry name" value="PEPTIDASE_A1"/>
    <property type="match status" value="3"/>
</dbReference>
<dbReference type="Pfam" id="PF14541">
    <property type="entry name" value="TAXi_C"/>
    <property type="match status" value="3"/>
</dbReference>
<evidence type="ECO:0000256" key="7">
    <source>
        <dbReference type="ARBA" id="ARBA00022801"/>
    </source>
</evidence>
<feature type="domain" description="Peptidase A1" evidence="10">
    <location>
        <begin position="918"/>
        <end position="1258"/>
    </location>
</feature>
<dbReference type="FunFam" id="2.40.70.10:FF:000016">
    <property type="entry name" value="Probable aspartic protease At2g35615"/>
    <property type="match status" value="3"/>
</dbReference>
<evidence type="ECO:0000256" key="3">
    <source>
        <dbReference type="ARBA" id="ARBA00022525"/>
    </source>
</evidence>
<dbReference type="PANTHER" id="PTHR47967:SF59">
    <property type="entry name" value="ASPARTIC PROTEINASE CDR1-LIKE"/>
    <property type="match status" value="1"/>
</dbReference>
<evidence type="ECO:0000313" key="11">
    <source>
        <dbReference type="EnsemblPlants" id="Solyc08g005830.2.1"/>
    </source>
</evidence>
<dbReference type="EnsemblPlants" id="Solyc08g005830.2.1">
    <property type="protein sequence ID" value="Solyc08g005830.2.1"/>
    <property type="gene ID" value="Solyc08g005830.2"/>
</dbReference>
<dbReference type="InterPro" id="IPR021109">
    <property type="entry name" value="Peptidase_aspartic_dom_sf"/>
</dbReference>
<dbReference type="InterPro" id="IPR051708">
    <property type="entry name" value="Plant_Aspart_Prot_A1"/>
</dbReference>
<proteinExistence type="inferred from homology"/>
<keyword evidence="3" id="KW-0964">Secreted</keyword>
<comment type="similarity">
    <text evidence="2">Belongs to the peptidase A1 family.</text>
</comment>
<dbReference type="GO" id="GO:0006508">
    <property type="term" value="P:proteolysis"/>
    <property type="evidence" value="ECO:0007669"/>
    <property type="project" value="UniProtKB-KW"/>
</dbReference>
<evidence type="ECO:0000256" key="5">
    <source>
        <dbReference type="ARBA" id="ARBA00022729"/>
    </source>
</evidence>
<keyword evidence="6" id="KW-0064">Aspartyl protease</keyword>
<dbReference type="PaxDb" id="4081-Solyc08g005830.1.1"/>
<dbReference type="OMA" id="YCLPSGN"/>
<keyword evidence="5 9" id="KW-0732">Signal</keyword>
<sequence length="1265" mass="137109">MKMNTKSSTFLSTFVFLTLLVSCRNTISDHRVENGFTLHLIHRDSPLSPLYNSSITQSNRLINAFHRSFSRASFFKKSSFVTPNTIRSDISPIPGEYIMKLSIGTPPVEIVAIADTGSDLTWTQCEPCLNCFEQSSPLFDSKKSSSYKTAGCDTKECTSIGSSSCVKGNVCEYQMSYGDQSYTIGDLAFDIFTFPSTNSSENVAIPNVAFGCGHHNGGTFNNHTSGIIGLGGGNVSIINQLDKEINGKFSYCLISIALGSPISNVTSHINFGSSASVSGPDVVSTPLIKKEPSTFYYLNLEGVSVGNRTLKFKSSKVSSGGEEGNIIIDSGTTLTLLPNEFYSSLESTLVDSISATRKEDPSGTFRLCYESKNGTIDAPTITTHFTNADLELSPSSTFAQIEEGLVCLTIVPADEIAIFGNLAQGNFLIGYDLVANKISFKPADCTNFTLDLIHRDSPLSPFHNPSNTPYERLQHALYRSFSRASFLKKKYVNPIESTLIPSGGEYLMKISIGTPPIDTLVIADTGSDLTWTQCKPCVNCFKQLTPIFNPKKSSSYKTIGCNNKLCQGSLCNNSRCNYEVSYGDQSHTMGDLSIETFTFSSTSSQNVSIPNIVFGCGHDNGGTFPNVTSGIIGLGGGNVSIVNQMHQQIKGKFSYCLIPLESLLDNSNATSHINFGNCATVSGPNVVSTPLIKKEPSTFYYLNLERISIGNRTVEFNSFPVVVGGDDDPGNIIIDSGTTLTYVPDAFYLNLESMLILSINATKKDDPSSSFRLCYESNKNGTIDVPKIVAHFTNADLELSTSNIFTKVVEGIVCLTIVPGGNQISIFGNLAQANFLIGYDLKANKVSFKPTDCTNVNGFALDLIHRDSPLSPHHNPSNTPFERLQNALYRSSSRASFFKKNSHVNSIESTIIATDGEYLMKISIGTPPVDIFAFADTGSDLTWTQCEPCLDCFKQLAPLFNPKNSSSYKTIGCKNELCPNVGFLLCKNDICNYKETYGDNSYAIGELSSETFTFPSTSGENVSIPNIAFGCGHNNKGTFTNVTSGIIGLGGGKASIINQINQQIKGKFSYCLIPFESSTTNSSITSHINFGDTAIVSGPGVVSTPLIRLNTFYVLSLESISIGNKTLPFKSSKLSSITPQGNIIIDSGTTLTYVPVHFYADMEKILVDSINATRKLDPSKSYSLCYASENGTIDVPKIVVHFTNADLELPQTNTFVQVDEGLVCFTMVPDEDVSILGNLSQMNFLIGFDLVANKVSFLPSDCTKH</sequence>
<dbReference type="PANTHER" id="PTHR47967">
    <property type="entry name" value="OS07G0603500 PROTEIN-RELATED"/>
    <property type="match status" value="1"/>
</dbReference>
<feature type="chain" id="PRO_5018572095" description="Peptidase A1 domain-containing protein" evidence="9">
    <location>
        <begin position="24"/>
        <end position="1265"/>
    </location>
</feature>
<dbReference type="PROSITE" id="PS00141">
    <property type="entry name" value="ASP_PROTEASE"/>
    <property type="match status" value="3"/>
</dbReference>
<evidence type="ECO:0000256" key="6">
    <source>
        <dbReference type="ARBA" id="ARBA00022750"/>
    </source>
</evidence>
<evidence type="ECO:0000313" key="12">
    <source>
        <dbReference type="Proteomes" id="UP000004994"/>
    </source>
</evidence>
<evidence type="ECO:0000256" key="9">
    <source>
        <dbReference type="SAM" id="SignalP"/>
    </source>
</evidence>